<proteinExistence type="predicted"/>
<reference evidence="1 2" key="1">
    <citation type="journal article" date="2013" name="Curr. Biol.">
        <title>The Genome of the Foraminiferan Reticulomyxa filosa.</title>
        <authorList>
            <person name="Glockner G."/>
            <person name="Hulsmann N."/>
            <person name="Schleicher M."/>
            <person name="Noegel A.A."/>
            <person name="Eichinger L."/>
            <person name="Gallinger C."/>
            <person name="Pawlowski J."/>
            <person name="Sierra R."/>
            <person name="Euteneuer U."/>
            <person name="Pillet L."/>
            <person name="Moustafa A."/>
            <person name="Platzer M."/>
            <person name="Groth M."/>
            <person name="Szafranski K."/>
            <person name="Schliwa M."/>
        </authorList>
    </citation>
    <scope>NUCLEOTIDE SEQUENCE [LARGE SCALE GENOMIC DNA]</scope>
</reference>
<name>X6N6H8_RETFI</name>
<dbReference type="SUPFAM" id="SSF52047">
    <property type="entry name" value="RNI-like"/>
    <property type="match status" value="1"/>
</dbReference>
<sequence length="216" mass="25807">MYTLCYIIYTYNSFSLGIETLYLCNNVNYPDKIKKNKLVHFIGNILHFCSTSNPIDWLFFEKNNLNDLDFHYIVDYGLRRRLMVSSLQMMSFSGNDNISDKFMPLLLEVIQTQCPKLEWLKLSQTKISDKFCEYLKNFFSENHSKTKLHFIYIDKNKRITNKGISILSDMIQKQFIPKVYSPLFRIFCDNCGFRTRLKNWDDRIITSPNDWEDRGF</sequence>
<comment type="caution">
    <text evidence="1">The sequence shown here is derived from an EMBL/GenBank/DDBJ whole genome shotgun (WGS) entry which is preliminary data.</text>
</comment>
<dbReference type="Proteomes" id="UP000023152">
    <property type="component" value="Unassembled WGS sequence"/>
</dbReference>
<dbReference type="EMBL" id="ASPP01011699">
    <property type="protein sequence ID" value="ETO21359.1"/>
    <property type="molecule type" value="Genomic_DNA"/>
</dbReference>
<dbReference type="Gene3D" id="3.80.10.10">
    <property type="entry name" value="Ribonuclease Inhibitor"/>
    <property type="match status" value="1"/>
</dbReference>
<keyword evidence="2" id="KW-1185">Reference proteome</keyword>
<organism evidence="1 2">
    <name type="scientific">Reticulomyxa filosa</name>
    <dbReference type="NCBI Taxonomy" id="46433"/>
    <lineage>
        <taxon>Eukaryota</taxon>
        <taxon>Sar</taxon>
        <taxon>Rhizaria</taxon>
        <taxon>Retaria</taxon>
        <taxon>Foraminifera</taxon>
        <taxon>Monothalamids</taxon>
        <taxon>Reticulomyxidae</taxon>
        <taxon>Reticulomyxa</taxon>
    </lineage>
</organism>
<accession>X6N6H8</accession>
<gene>
    <name evidence="1" type="ORF">RFI_15843</name>
</gene>
<dbReference type="InterPro" id="IPR032675">
    <property type="entry name" value="LRR_dom_sf"/>
</dbReference>
<evidence type="ECO:0000313" key="1">
    <source>
        <dbReference type="EMBL" id="ETO21359.1"/>
    </source>
</evidence>
<protein>
    <submittedName>
        <fullName evidence="1">Uncharacterized protein</fullName>
    </submittedName>
</protein>
<dbReference type="AlphaFoldDB" id="X6N6H8"/>
<evidence type="ECO:0000313" key="2">
    <source>
        <dbReference type="Proteomes" id="UP000023152"/>
    </source>
</evidence>